<evidence type="ECO:0000256" key="2">
    <source>
        <dbReference type="ARBA" id="ARBA00022676"/>
    </source>
</evidence>
<evidence type="ECO:0000256" key="9">
    <source>
        <dbReference type="RuleBase" id="RU361228"/>
    </source>
</evidence>
<dbReference type="PROSITE" id="PS50293">
    <property type="entry name" value="TPR_REGION"/>
    <property type="match status" value="2"/>
</dbReference>
<dbReference type="InterPro" id="IPR011990">
    <property type="entry name" value="TPR-like_helical_dom_sf"/>
</dbReference>
<dbReference type="SUPFAM" id="SSF56399">
    <property type="entry name" value="ADP-ribosylation"/>
    <property type="match status" value="1"/>
</dbReference>
<keyword evidence="6 8" id="KW-0802">TPR repeat</keyword>
<evidence type="ECO:0000313" key="10">
    <source>
        <dbReference type="EMBL" id="CAF1238615.1"/>
    </source>
</evidence>
<dbReference type="AlphaFoldDB" id="A0A814Z122"/>
<protein>
    <recommendedName>
        <fullName evidence="9">NAD(P)(+)--arginine ADP-ribosyltransferase</fullName>
        <ecNumber evidence="9">2.4.2.31</ecNumber>
    </recommendedName>
    <alternativeName>
        <fullName evidence="9">Mono(ADP-ribosyl)transferase</fullName>
    </alternativeName>
</protein>
<dbReference type="PROSITE" id="PS50005">
    <property type="entry name" value="TPR"/>
    <property type="match status" value="4"/>
</dbReference>
<dbReference type="EC" id="2.4.2.31" evidence="9"/>
<evidence type="ECO:0000313" key="11">
    <source>
        <dbReference type="EMBL" id="CAF1348342.1"/>
    </source>
</evidence>
<evidence type="ECO:0000256" key="6">
    <source>
        <dbReference type="ARBA" id="ARBA00022803"/>
    </source>
</evidence>
<dbReference type="Proteomes" id="UP000663889">
    <property type="component" value="Unassembled WGS sequence"/>
</dbReference>
<feature type="repeat" description="TPR" evidence="8">
    <location>
        <begin position="473"/>
        <end position="506"/>
    </location>
</feature>
<dbReference type="EMBL" id="CAJNOO010003647">
    <property type="protein sequence ID" value="CAF1348342.1"/>
    <property type="molecule type" value="Genomic_DNA"/>
</dbReference>
<feature type="repeat" description="TPR" evidence="8">
    <location>
        <begin position="557"/>
        <end position="590"/>
    </location>
</feature>
<dbReference type="PANTHER" id="PTHR45641">
    <property type="entry name" value="TETRATRICOPEPTIDE REPEAT PROTEIN (AFU_ORTHOLOGUE AFUA_6G03870)"/>
    <property type="match status" value="1"/>
</dbReference>
<proteinExistence type="inferred from homology"/>
<dbReference type="PROSITE" id="PS51996">
    <property type="entry name" value="TR_MART"/>
    <property type="match status" value="1"/>
</dbReference>
<comment type="similarity">
    <text evidence="1 9">Belongs to the Arg-specific ADP-ribosyltransferase family.</text>
</comment>
<keyword evidence="2 9" id="KW-0328">Glycosyltransferase</keyword>
<dbReference type="InterPro" id="IPR019734">
    <property type="entry name" value="TPR_rpt"/>
</dbReference>
<evidence type="ECO:0000256" key="8">
    <source>
        <dbReference type="PROSITE-ProRule" id="PRU00339"/>
    </source>
</evidence>
<evidence type="ECO:0000256" key="1">
    <source>
        <dbReference type="ARBA" id="ARBA00009558"/>
    </source>
</evidence>
<feature type="repeat" description="TPR" evidence="8">
    <location>
        <begin position="431"/>
        <end position="464"/>
    </location>
</feature>
<name>A0A814Z122_9BILA</name>
<evidence type="ECO:0000256" key="4">
    <source>
        <dbReference type="ARBA" id="ARBA00022695"/>
    </source>
</evidence>
<evidence type="ECO:0000313" key="13">
    <source>
        <dbReference type="Proteomes" id="UP000663889"/>
    </source>
</evidence>
<dbReference type="SMART" id="SM00028">
    <property type="entry name" value="TPR"/>
    <property type="match status" value="5"/>
</dbReference>
<keyword evidence="5" id="KW-0677">Repeat</keyword>
<keyword evidence="9" id="KW-0520">NAD</keyword>
<dbReference type="EMBL" id="CAJNOU010001678">
    <property type="protein sequence ID" value="CAF1238615.1"/>
    <property type="molecule type" value="Genomic_DNA"/>
</dbReference>
<evidence type="ECO:0000313" key="12">
    <source>
        <dbReference type="EMBL" id="CAF3832750.1"/>
    </source>
</evidence>
<dbReference type="InterPro" id="IPR000768">
    <property type="entry name" value="ART"/>
</dbReference>
<dbReference type="GO" id="GO:0106274">
    <property type="term" value="F:NAD+-protein-arginine ADP-ribosyltransferase activity"/>
    <property type="evidence" value="ECO:0007669"/>
    <property type="project" value="UniProtKB-EC"/>
</dbReference>
<organism evidence="10 13">
    <name type="scientific">Rotaria sordida</name>
    <dbReference type="NCBI Taxonomy" id="392033"/>
    <lineage>
        <taxon>Eukaryota</taxon>
        <taxon>Metazoa</taxon>
        <taxon>Spiralia</taxon>
        <taxon>Gnathifera</taxon>
        <taxon>Rotifera</taxon>
        <taxon>Eurotatoria</taxon>
        <taxon>Bdelloidea</taxon>
        <taxon>Philodinida</taxon>
        <taxon>Philodinidae</taxon>
        <taxon>Rotaria</taxon>
    </lineage>
</organism>
<feature type="repeat" description="TPR" evidence="8">
    <location>
        <begin position="393"/>
        <end position="426"/>
    </location>
</feature>
<dbReference type="EMBL" id="CAJOBE010002604">
    <property type="protein sequence ID" value="CAF3832750.1"/>
    <property type="molecule type" value="Genomic_DNA"/>
</dbReference>
<gene>
    <name evidence="12" type="ORF">FNK824_LOCUS16854</name>
    <name evidence="11" type="ORF">RFH988_LOCUS32162</name>
    <name evidence="10" type="ORF">SEV965_LOCUS23096</name>
</gene>
<comment type="caution">
    <text evidence="10">The sequence shown here is derived from an EMBL/GenBank/DDBJ whole genome shotgun (WGS) entry which is preliminary data.</text>
</comment>
<dbReference type="Gene3D" id="1.25.40.10">
    <property type="entry name" value="Tetratricopeptide repeat domain"/>
    <property type="match status" value="2"/>
</dbReference>
<comment type="catalytic activity">
    <reaction evidence="7 9">
        <text>L-arginyl-[protein] + NAD(+) = N(omega)-(ADP-D-ribosyl)-L-arginyl-[protein] + nicotinamide + H(+)</text>
        <dbReference type="Rhea" id="RHEA:19149"/>
        <dbReference type="Rhea" id="RHEA-COMP:10532"/>
        <dbReference type="Rhea" id="RHEA-COMP:15087"/>
        <dbReference type="ChEBI" id="CHEBI:15378"/>
        <dbReference type="ChEBI" id="CHEBI:17154"/>
        <dbReference type="ChEBI" id="CHEBI:29965"/>
        <dbReference type="ChEBI" id="CHEBI:57540"/>
        <dbReference type="ChEBI" id="CHEBI:142554"/>
        <dbReference type="EC" id="2.4.2.31"/>
    </reaction>
</comment>
<keyword evidence="3 9" id="KW-0808">Transferase</keyword>
<evidence type="ECO:0000256" key="3">
    <source>
        <dbReference type="ARBA" id="ARBA00022679"/>
    </source>
</evidence>
<dbReference type="Gene3D" id="3.90.176.10">
    <property type="entry name" value="Toxin ADP-ribosyltransferase, Chain A, domain 1"/>
    <property type="match status" value="1"/>
</dbReference>
<dbReference type="Pfam" id="PF01129">
    <property type="entry name" value="ART"/>
    <property type="match status" value="1"/>
</dbReference>
<keyword evidence="9" id="KW-0521">NADP</keyword>
<accession>A0A814Z122</accession>
<evidence type="ECO:0000256" key="7">
    <source>
        <dbReference type="ARBA" id="ARBA00047597"/>
    </source>
</evidence>
<dbReference type="Proteomes" id="UP000663874">
    <property type="component" value="Unassembled WGS sequence"/>
</dbReference>
<dbReference type="PANTHER" id="PTHR45641:SF19">
    <property type="entry name" value="NEPHROCYSTIN-3"/>
    <property type="match status" value="1"/>
</dbReference>
<dbReference type="Pfam" id="PF13174">
    <property type="entry name" value="TPR_6"/>
    <property type="match status" value="1"/>
</dbReference>
<sequence length="614" mass="71068">MIENYVLVWLDTNINLKDDYYNNTIKQLQSIANNIHVFNDADQSINFFNKIKNQKLLLIVSGNVGQEILLHIHNIPKLTAVFIFCHNQFKYESLKKRWPIVRGVFTDIVPLCESLRKVAHQCEEDSIGISLFSTNDLSSKSLDQLDQSFMYTQLIKEIFLELEYNDKSIDDIVTYSRDKYSDNHEELKKIEMFHTKYTTQSPIWWYTNECFIYYMLNWSLREQEFDVIIRMAFFICDLHRHIEKLHSEQSKSFQNKFTVYRGQSMTSENFEKLKQAQSGLISFNQFFSTSIDENVSLGFAEKTLNEQGSVGILFIIAVDPSISSAPFASINGISYYSTENEILFSMLTVFRISEIKPSSINNQLWYVNLASTSNNDKQLNVLIERIRIEIEGPSALYRLGSLMIKLGEFDKAEKVFRTLLYQRTTDELQKGNIYYQLGQINDNQRKPNKALKNYHDALTIYSKNLPVDHSNIATCYNNIGLVYDNINDHSEALKFYEKALKIYKKTLPDDHPNIASCCNSIGLIHNTKGDYPRALSFCKTAHEIFIKSLPSTHPLLALSYNNLGLVYTNMKQYSDAIASYKRAVEIGQLALPSRHPNLQVYKQNLESVIKRGKK</sequence>
<dbReference type="Pfam" id="PF13424">
    <property type="entry name" value="TPR_12"/>
    <property type="match status" value="2"/>
</dbReference>
<dbReference type="GO" id="GO:0016779">
    <property type="term" value="F:nucleotidyltransferase activity"/>
    <property type="evidence" value="ECO:0007669"/>
    <property type="project" value="UniProtKB-KW"/>
</dbReference>
<dbReference type="OrthoDB" id="19588at2759"/>
<dbReference type="Proteomes" id="UP000663882">
    <property type="component" value="Unassembled WGS sequence"/>
</dbReference>
<keyword evidence="4" id="KW-0548">Nucleotidyltransferase</keyword>
<evidence type="ECO:0000256" key="5">
    <source>
        <dbReference type="ARBA" id="ARBA00022737"/>
    </source>
</evidence>
<reference evidence="10" key="1">
    <citation type="submission" date="2021-02" db="EMBL/GenBank/DDBJ databases">
        <authorList>
            <person name="Nowell W R."/>
        </authorList>
    </citation>
    <scope>NUCLEOTIDE SEQUENCE</scope>
</reference>
<dbReference type="SUPFAM" id="SSF48452">
    <property type="entry name" value="TPR-like"/>
    <property type="match status" value="1"/>
</dbReference>